<keyword evidence="3" id="KW-0813">Transport</keyword>
<evidence type="ECO:0000256" key="1">
    <source>
        <dbReference type="ARBA" id="ARBA00004141"/>
    </source>
</evidence>
<keyword evidence="10" id="KW-1185">Reference proteome</keyword>
<comment type="similarity">
    <text evidence="2">Belongs to the amino acid-polyamine-organocation (APC) superfamily. Spore germination protein (SGP) (TC 2.A.3.9) family.</text>
</comment>
<feature type="transmembrane region" description="Helical" evidence="8">
    <location>
        <begin position="151"/>
        <end position="171"/>
    </location>
</feature>
<evidence type="ECO:0000256" key="8">
    <source>
        <dbReference type="SAM" id="Phobius"/>
    </source>
</evidence>
<evidence type="ECO:0000256" key="6">
    <source>
        <dbReference type="ARBA" id="ARBA00022989"/>
    </source>
</evidence>
<sequence>MKSFDYGDDKISNGEIMIAVPSYIISIGILTLPRELANVMGSSDGWVALVAGGIISVIVLWLLAKIMLGFHNQSLLTYIYVLPKPISVIILSLFAVIWIGVTAFEVRSIAHVTKQYLFDRTPIEVIALLFLLVVVYAVSGSRAGLFRLNMLFLPIILFIAFAVFVLNLGHFEGNQLLPMFETDIQGYLKGIETSIYSYVGFVIVLFYTGLVDNPRKTPKMVAIGACIPAVIYIMIFILSIGVFGHAVTSELHYPTMELAKNTEIPGGFFNRFELLFFLIWTMAIFNTTSMALDIVVLSLNSIFKHTNKFKIILILSPIVFSTSMFPRDIFEVESYGSILFKISLIYSLFVPFL</sequence>
<feature type="transmembrane region" description="Helical" evidence="8">
    <location>
        <begin position="311"/>
        <end position="329"/>
    </location>
</feature>
<gene>
    <name evidence="9" type="primary">gerLB_2</name>
    <name evidence="9" type="ORF">GCM10009001_30170</name>
</gene>
<evidence type="ECO:0000256" key="4">
    <source>
        <dbReference type="ARBA" id="ARBA00022544"/>
    </source>
</evidence>
<accession>A0ABN1GG72</accession>
<protein>
    <submittedName>
        <fullName evidence="9">Spore germination protein GerLB</fullName>
    </submittedName>
</protein>
<dbReference type="EMBL" id="BAAADS010000025">
    <property type="protein sequence ID" value="GAA0610893.1"/>
    <property type="molecule type" value="Genomic_DNA"/>
</dbReference>
<dbReference type="NCBIfam" id="TIGR00912">
    <property type="entry name" value="2A0309"/>
    <property type="match status" value="1"/>
</dbReference>
<keyword evidence="7 8" id="KW-0472">Membrane</keyword>
<keyword evidence="4" id="KW-0309">Germination</keyword>
<feature type="transmembrane region" description="Helical" evidence="8">
    <location>
        <begin position="191"/>
        <end position="210"/>
    </location>
</feature>
<feature type="transmembrane region" description="Helical" evidence="8">
    <location>
        <begin position="274"/>
        <end position="299"/>
    </location>
</feature>
<keyword evidence="6 8" id="KW-1133">Transmembrane helix</keyword>
<feature type="transmembrane region" description="Helical" evidence="8">
    <location>
        <begin position="75"/>
        <end position="101"/>
    </location>
</feature>
<dbReference type="InterPro" id="IPR004761">
    <property type="entry name" value="Spore_GerAB"/>
</dbReference>
<feature type="transmembrane region" description="Helical" evidence="8">
    <location>
        <begin position="45"/>
        <end position="63"/>
    </location>
</feature>
<dbReference type="PANTHER" id="PTHR34975:SF2">
    <property type="entry name" value="SPORE GERMINATION PROTEIN A2"/>
    <property type="match status" value="1"/>
</dbReference>
<dbReference type="RefSeq" id="WP_343814932.1">
    <property type="nucleotide sequence ID" value="NZ_BAAADS010000025.1"/>
</dbReference>
<dbReference type="Gene3D" id="1.20.1740.10">
    <property type="entry name" value="Amino acid/polyamine transporter I"/>
    <property type="match status" value="1"/>
</dbReference>
<evidence type="ECO:0000256" key="5">
    <source>
        <dbReference type="ARBA" id="ARBA00022692"/>
    </source>
</evidence>
<evidence type="ECO:0000256" key="2">
    <source>
        <dbReference type="ARBA" id="ARBA00007998"/>
    </source>
</evidence>
<evidence type="ECO:0000256" key="3">
    <source>
        <dbReference type="ARBA" id="ARBA00022448"/>
    </source>
</evidence>
<dbReference type="PANTHER" id="PTHR34975">
    <property type="entry name" value="SPORE GERMINATION PROTEIN A2"/>
    <property type="match status" value="1"/>
</dbReference>
<proteinExistence type="inferred from homology"/>
<dbReference type="Pfam" id="PF03845">
    <property type="entry name" value="Spore_permease"/>
    <property type="match status" value="1"/>
</dbReference>
<evidence type="ECO:0000313" key="10">
    <source>
        <dbReference type="Proteomes" id="UP001500866"/>
    </source>
</evidence>
<feature type="transmembrane region" description="Helical" evidence="8">
    <location>
        <begin position="121"/>
        <end position="139"/>
    </location>
</feature>
<dbReference type="Proteomes" id="UP001500866">
    <property type="component" value="Unassembled WGS sequence"/>
</dbReference>
<feature type="transmembrane region" description="Helical" evidence="8">
    <location>
        <begin position="12"/>
        <end position="33"/>
    </location>
</feature>
<evidence type="ECO:0000256" key="7">
    <source>
        <dbReference type="ARBA" id="ARBA00023136"/>
    </source>
</evidence>
<comment type="subcellular location">
    <subcellularLocation>
        <location evidence="1">Membrane</location>
        <topology evidence="1">Multi-pass membrane protein</topology>
    </subcellularLocation>
</comment>
<comment type="caution">
    <text evidence="9">The sequence shown here is derived from an EMBL/GenBank/DDBJ whole genome shotgun (WGS) entry which is preliminary data.</text>
</comment>
<evidence type="ECO:0000313" key="9">
    <source>
        <dbReference type="EMBL" id="GAA0610893.1"/>
    </source>
</evidence>
<organism evidence="9 10">
    <name type="scientific">Virgibacillus siamensis</name>
    <dbReference type="NCBI Taxonomy" id="480071"/>
    <lineage>
        <taxon>Bacteria</taxon>
        <taxon>Bacillati</taxon>
        <taxon>Bacillota</taxon>
        <taxon>Bacilli</taxon>
        <taxon>Bacillales</taxon>
        <taxon>Bacillaceae</taxon>
        <taxon>Virgibacillus</taxon>
    </lineage>
</organism>
<reference evidence="9 10" key="1">
    <citation type="journal article" date="2019" name="Int. J. Syst. Evol. Microbiol.">
        <title>The Global Catalogue of Microorganisms (GCM) 10K type strain sequencing project: providing services to taxonomists for standard genome sequencing and annotation.</title>
        <authorList>
            <consortium name="The Broad Institute Genomics Platform"/>
            <consortium name="The Broad Institute Genome Sequencing Center for Infectious Disease"/>
            <person name="Wu L."/>
            <person name="Ma J."/>
        </authorList>
    </citation>
    <scope>NUCLEOTIDE SEQUENCE [LARGE SCALE GENOMIC DNA]</scope>
    <source>
        <strain evidence="9 10">JCM 15395</strain>
    </source>
</reference>
<keyword evidence="5 8" id="KW-0812">Transmembrane</keyword>
<feature type="transmembrane region" description="Helical" evidence="8">
    <location>
        <begin position="222"/>
        <end position="247"/>
    </location>
</feature>
<name>A0ABN1GG72_9BACI</name>